<organism evidence="9 10">
    <name type="scientific">Natronospirillum operosum</name>
    <dbReference type="NCBI Taxonomy" id="2759953"/>
    <lineage>
        <taxon>Bacteria</taxon>
        <taxon>Pseudomonadati</taxon>
        <taxon>Pseudomonadota</taxon>
        <taxon>Gammaproteobacteria</taxon>
        <taxon>Oceanospirillales</taxon>
        <taxon>Natronospirillaceae</taxon>
        <taxon>Natronospirillum</taxon>
    </lineage>
</organism>
<feature type="compositionally biased region" description="Gly residues" evidence="8">
    <location>
        <begin position="357"/>
        <end position="371"/>
    </location>
</feature>
<feature type="transmembrane region" description="Helical" evidence="7">
    <location>
        <begin position="325"/>
        <end position="343"/>
    </location>
</feature>
<dbReference type="InterPro" id="IPR042193">
    <property type="entry name" value="FHIPEP_3"/>
</dbReference>
<keyword evidence="9" id="KW-0969">Cilium</keyword>
<dbReference type="InterPro" id="IPR001712">
    <property type="entry name" value="T3SS_FHIPEP"/>
</dbReference>
<dbReference type="PIRSF" id="PIRSF005419">
    <property type="entry name" value="FlhA"/>
    <property type="match status" value="1"/>
</dbReference>
<feature type="region of interest" description="Disordered" evidence="8">
    <location>
        <begin position="354"/>
        <end position="402"/>
    </location>
</feature>
<protein>
    <recommendedName>
        <fullName evidence="7">Flagellar biosynthesis protein FlhA</fullName>
    </recommendedName>
</protein>
<dbReference type="Gene3D" id="3.40.30.60">
    <property type="entry name" value="FHIPEP family, domain 1"/>
    <property type="match status" value="1"/>
</dbReference>
<evidence type="ECO:0000256" key="1">
    <source>
        <dbReference type="ARBA" id="ARBA00004651"/>
    </source>
</evidence>
<feature type="transmembrane region" description="Helical" evidence="7">
    <location>
        <begin position="27"/>
        <end position="48"/>
    </location>
</feature>
<gene>
    <name evidence="7 9" type="primary">flhA</name>
    <name evidence="9" type="ORF">E4656_06080</name>
</gene>
<evidence type="ECO:0000256" key="6">
    <source>
        <dbReference type="ARBA" id="ARBA00023136"/>
    </source>
</evidence>
<keyword evidence="10" id="KW-1185">Reference proteome</keyword>
<dbReference type="Gene3D" id="3.40.50.12790">
    <property type="entry name" value="FHIPEP family, domain 4"/>
    <property type="match status" value="1"/>
</dbReference>
<dbReference type="InterPro" id="IPR025505">
    <property type="entry name" value="FHIPEP_CS"/>
</dbReference>
<dbReference type="NCBIfam" id="TIGR01398">
    <property type="entry name" value="FlhA"/>
    <property type="match status" value="1"/>
</dbReference>
<evidence type="ECO:0000256" key="4">
    <source>
        <dbReference type="ARBA" id="ARBA00022692"/>
    </source>
</evidence>
<dbReference type="Gene3D" id="1.10.8.540">
    <property type="entry name" value="FHIPEP family, domain 3"/>
    <property type="match status" value="1"/>
</dbReference>
<feature type="transmembrane region" description="Helical" evidence="7">
    <location>
        <begin position="223"/>
        <end position="244"/>
    </location>
</feature>
<dbReference type="GO" id="GO:0009306">
    <property type="term" value="P:protein secretion"/>
    <property type="evidence" value="ECO:0007669"/>
    <property type="project" value="InterPro"/>
</dbReference>
<keyword evidence="7" id="KW-1005">Bacterial flagellum biogenesis</keyword>
<dbReference type="PRINTS" id="PR00949">
    <property type="entry name" value="TYPE3IMAPROT"/>
</dbReference>
<accession>A0A4Z0WCM6</accession>
<dbReference type="PANTHER" id="PTHR30161">
    <property type="entry name" value="FLAGELLAR EXPORT PROTEIN, MEMBRANE FLHA SUBUNIT-RELATED"/>
    <property type="match status" value="1"/>
</dbReference>
<proteinExistence type="inferred from homology"/>
<keyword evidence="9" id="KW-0966">Cell projection</keyword>
<keyword evidence="7" id="KW-0653">Protein transport</keyword>
<dbReference type="InterPro" id="IPR006301">
    <property type="entry name" value="FlhA"/>
</dbReference>
<dbReference type="PROSITE" id="PS00994">
    <property type="entry name" value="FHIPEP"/>
    <property type="match status" value="1"/>
</dbReference>
<keyword evidence="5 7" id="KW-1133">Transmembrane helix</keyword>
<comment type="subcellular location">
    <subcellularLocation>
        <location evidence="1 7">Cell membrane</location>
        <topology evidence="1 7">Multi-pass membrane protein</topology>
    </subcellularLocation>
</comment>
<feature type="transmembrane region" description="Helical" evidence="7">
    <location>
        <begin position="60"/>
        <end position="80"/>
    </location>
</feature>
<dbReference type="OrthoDB" id="9759185at2"/>
<evidence type="ECO:0000313" key="10">
    <source>
        <dbReference type="Proteomes" id="UP000297475"/>
    </source>
</evidence>
<dbReference type="AlphaFoldDB" id="A0A4Z0WCM6"/>
<feature type="transmembrane region" description="Helical" evidence="7">
    <location>
        <begin position="131"/>
        <end position="154"/>
    </location>
</feature>
<dbReference type="EMBL" id="SRMF01000001">
    <property type="protein sequence ID" value="TGG95962.1"/>
    <property type="molecule type" value="Genomic_DNA"/>
</dbReference>
<dbReference type="InterPro" id="IPR042196">
    <property type="entry name" value="FHIPEP_4"/>
</dbReference>
<keyword evidence="7" id="KW-0813">Transport</keyword>
<comment type="caution">
    <text evidence="7">Lacks conserved residue(s) required for the propagation of feature annotation.</text>
</comment>
<evidence type="ECO:0000313" key="9">
    <source>
        <dbReference type="EMBL" id="TGG95962.1"/>
    </source>
</evidence>
<dbReference type="Proteomes" id="UP000297475">
    <property type="component" value="Unassembled WGS sequence"/>
</dbReference>
<evidence type="ECO:0000256" key="7">
    <source>
        <dbReference type="RuleBase" id="RU364093"/>
    </source>
</evidence>
<keyword evidence="6 7" id="KW-0472">Membrane</keyword>
<keyword evidence="7" id="KW-1006">Bacterial flagellum protein export</keyword>
<keyword evidence="4 7" id="KW-0812">Transmembrane</keyword>
<evidence type="ECO:0000256" key="2">
    <source>
        <dbReference type="ARBA" id="ARBA00008835"/>
    </source>
</evidence>
<comment type="function">
    <text evidence="7">Required for formation of the rod structure of the flagellar apparatus. Together with FliI and FliH, may constitute the export apparatus of flagellin.</text>
</comment>
<dbReference type="Pfam" id="PF00771">
    <property type="entry name" value="FHIPEP"/>
    <property type="match status" value="1"/>
</dbReference>
<evidence type="ECO:0000256" key="8">
    <source>
        <dbReference type="SAM" id="MobiDB-lite"/>
    </source>
</evidence>
<evidence type="ECO:0000256" key="3">
    <source>
        <dbReference type="ARBA" id="ARBA00022475"/>
    </source>
</evidence>
<name>A0A4Z0WCM6_9GAMM</name>
<dbReference type="RefSeq" id="WP_135482050.1">
    <property type="nucleotide sequence ID" value="NZ_SRMF01000001.1"/>
</dbReference>
<comment type="similarity">
    <text evidence="2 7">Belongs to the FHIPEP (flagella/HR/invasion proteins export pore) family.</text>
</comment>
<dbReference type="PANTHER" id="PTHR30161:SF1">
    <property type="entry name" value="FLAGELLAR BIOSYNTHESIS PROTEIN FLHA-RELATED"/>
    <property type="match status" value="1"/>
</dbReference>
<comment type="caution">
    <text evidence="9">The sequence shown here is derived from an EMBL/GenBank/DDBJ whole genome shotgun (WGS) entry which is preliminary data.</text>
</comment>
<dbReference type="InterPro" id="IPR042194">
    <property type="entry name" value="FHIPEP_1"/>
</dbReference>
<keyword evidence="9" id="KW-0282">Flagellum</keyword>
<dbReference type="GO" id="GO:0005886">
    <property type="term" value="C:plasma membrane"/>
    <property type="evidence" value="ECO:0007669"/>
    <property type="project" value="UniProtKB-SubCell"/>
</dbReference>
<sequence>MALPGVEQLRRLQQLDRGKVLTGSRTGLQSVLTGHMAVPMFLMVLLAFMTLPIPTQILDLFFTFNIALSIIVLLVTIYALRPLDFAVFPSILLVATLLRLSLNVASTRIVLLQGHEGGDAAGKVIEAFGAVLIGGNYAVGLVVFLILMIINFIVVTKGAGRVSEVSARFTLDAMPGKQMAIDADLNAGLIDADTAKARRQEIAQEADFYGSMDGASKFVRGDAVAGILILIINIVGGLAIGMAQHGLPFNQAVENYALLTIGDGLVAQIPSLLLSTAAAIMVTRNSSSQEMGSQIREQLVSSPKVLGIAAIMLWIMGSVPGMPHVVFLSLAAVLTVVAIWMYLRDKGSELDLFVDEGGPGARPAGGGSGPGGGPPGSAPDGVAPKPGQTAREGEVEEPRELSWEDVQPVDMVGLEVGYRLIPLVDKSQGGQLLGRIKGVRKKLSQEVGFLMPSIHIRDNLDLLPNHYRITLMGVTIAEAEIHPERDMAINPGQVFGELAGISARDPAFGLEAVWIESNQKDQAQALGYTVVDASTVVATHLNQVLFRHAHELLGHEEVQKLLDQLGKHSPKLAEELVPNTLSLSQLLKVLQNLLLEQVPIRDIRTIAEAVSNAGSQDTNQLTAAARTALSRLIVQNIIGQEDELPVVTLDRELEQLLQRILQQSQQTGSGDNVAIEPALAEQLQRSVSETAQRLEAEGKPAVLLVPGPLRMMLARFFRFSVDNLSVLAYDEVPENKRITVVATVGQ</sequence>
<feature type="transmembrane region" description="Helical" evidence="7">
    <location>
        <begin position="256"/>
        <end position="282"/>
    </location>
</feature>
<dbReference type="GO" id="GO:0044780">
    <property type="term" value="P:bacterial-type flagellum assembly"/>
    <property type="evidence" value="ECO:0007669"/>
    <property type="project" value="InterPro"/>
</dbReference>
<keyword evidence="3 7" id="KW-1003">Cell membrane</keyword>
<reference evidence="9 10" key="1">
    <citation type="submission" date="2019-04" db="EMBL/GenBank/DDBJ databases">
        <title>Natronospirillum operosus gen. nov., sp. nov., a haloalkaliphilic satellite isolated from decaying biomass of laboratory culture of cyanobacterium Geitlerinema sp. and proposal of Natronospirillaceae fam. nov. and Saccharospirillaceae fam. nov.</title>
        <authorList>
            <person name="Kevbrin V."/>
            <person name="Boltyanskaya Y."/>
            <person name="Koziaeva V."/>
            <person name="Grouzdev D.S."/>
            <person name="Park M."/>
            <person name="Cho J."/>
        </authorList>
    </citation>
    <scope>NUCLEOTIDE SEQUENCE [LARGE SCALE GENOMIC DNA]</scope>
    <source>
        <strain evidence="9 10">G-116</strain>
    </source>
</reference>
<feature type="compositionally biased region" description="Basic and acidic residues" evidence="8">
    <location>
        <begin position="391"/>
        <end position="402"/>
    </location>
</feature>
<evidence type="ECO:0000256" key="5">
    <source>
        <dbReference type="ARBA" id="ARBA00022989"/>
    </source>
</evidence>